<evidence type="ECO:0000256" key="1">
    <source>
        <dbReference type="SAM" id="MobiDB-lite"/>
    </source>
</evidence>
<name>A0A7D8V9C1_9VIRU</name>
<dbReference type="EMBL" id="LR028028">
    <property type="protein sequence ID" value="VCV25421.1"/>
    <property type="molecule type" value="Genomic_RNA"/>
</dbReference>
<sequence>MIIGNIDSTYEGLVSAPCMKLAHSGAAATAKFVSSTVVPGDDRARNVISTISTLTSKWAEITHLSSRHDTLWTAVPNDSLMDPVTNAQPAVLFHETEEVGRFTPLNLPPIAFRGEVIDGMVTLASESVECHQIITPSPQNTKYSDTTPTIACLIPRSNPLTFTNGIPVDEAQGFIRNVVSMITIASWAGNLSRKRGRGSTYALNTEAPAIATSHLVQTSVSGKVDKRNYDYMKQEMTTSINDYKRQGKQTMTTDSDLIDEALFAAASIYPDYWQVLFTRHDPPVARGCGGQVNSIFRRALAAIPYNLKEKCQLLADISACVAMVQGTSDEAMIEHHVGVVATHALYEPRTLIEANDFTESDVVSAQAAGVFAFEMAYSRMLNLAATQTSHVHWQRKQHLRQLCDFAGQLTTIADDGVLLSIHSFIKTHAYGDGSSQHGYDEGTFFFSSGHQVLEMYLDDKPVLAQGILQTKDAMSFDQPQSARLRERYQNFDRGESVYAQSVASSYDDYAEGRQFKDGVQLARVTSPRSTLCAMLNQVNWIDKAAAINSSHRAGALVRDGVIYGQEGNLTRLAVELKRYGVLVIIDDKSCLGIGNTRREFGFSSPHHSELAFELAFTTKTVSHQVQSSPIMSELKTLIAARDGVWRVLNVFRASRALHAESGFKPSPKHWLDRTPSSNMPIYGFATFDIRPSHTKRQRSGLVTSTNPNASVFRPGGFSMNRLIMQAPAIKYVHGDEELVFSGECARMGADAMKSISAAGRKSHATEQTLLQKLFLNILDRAEPEMIRYCWGDIDNALKHGEMYKQKLKSTERGTVQRVAWHACTGFIVFTIKVMIARVCENEVGDMQPSKRLALCERVTAHLDARQQYVAYALIAADARWANPFMMAHTYAMHLATRANDVETNNKRITRALSTPIAQKKNPVCRRTGSRCYSDCPVDGSATHTCAACGKNYKCSWCSEAMRTLGIVDTTPRAAVANSSRFEAYQIATEGYDSNDSDDAEEQDIMEVLGREQLAGNEVDETARTKAHRRCCEANAPLFDKHELYYLSVGLLPAESDYMDEEIIINTDSGGLTATIVASDEQATQILEDVRAIEGDETSTSERTSSSNRPTWAEQVEEDIQLFGMRRGSELKIKPLTPIRKIERPQTAPDVETSASTLTEVAAKAHEEAFSCHGLDSCQYTDAAFISAIAGDGVDTIVGGQNKDGLERLVGPSSHNDCSSVRKDGTNHMCILGDRRLQTRPLRTLYDSRHGIKRPKFFAETNGATQCNTDRDVLAIYSDILAMCRCAGCESARLVTNKRALARNEVDGPLWHYDLHDVLEMKLKPKGGQAKTAWGDLCAAYGMDGLLLYHNSWVAAALGVVIKHGTDNSRLEDVMGMRSIGITGDPVNMNSEAVELGYRYGPPKIISNGVATNVIHQYVCRQVGAKEHQHTAGKKVTPSLPNNTVVRVHKSGARCHDMRLAVLQNMSGMLHEACYDETLAKLVYSRQGMDISGAQFGDLNHYNIRYEEDKNDGRLTIEITIKSSCDTAGMQKATGVIQSDKVRAAVLKHWGKETLALLVV</sequence>
<organism evidence="2">
    <name type="scientific">Leptosphaeria biglobosa quadrivirus 1</name>
    <dbReference type="NCBI Taxonomy" id="2750649"/>
    <lineage>
        <taxon>Viruses</taxon>
        <taxon>Riboviria</taxon>
        <taxon>Orthornavirae</taxon>
        <taxon>Duplornaviricota</taxon>
        <taxon>Chrymotiviricetes</taxon>
        <taxon>Ghabrivirales</taxon>
        <taxon>Alphatotivirineae</taxon>
        <taxon>Quadriviridae</taxon>
        <taxon>Quadrivirus</taxon>
    </lineage>
</organism>
<feature type="region of interest" description="Disordered" evidence="1">
    <location>
        <begin position="1092"/>
        <end position="1111"/>
    </location>
</feature>
<evidence type="ECO:0000313" key="2">
    <source>
        <dbReference type="EMBL" id="VCV25421.1"/>
    </source>
</evidence>
<gene>
    <name evidence="2" type="primary">ORF1</name>
</gene>
<accession>A0A7D8V9C1</accession>
<protein>
    <submittedName>
        <fullName evidence="2">Uncharacterized protein</fullName>
    </submittedName>
</protein>
<reference evidence="2" key="1">
    <citation type="submission" date="2018-10" db="EMBL/GenBank/DDBJ databases">
        <authorList>
            <person name="Kotta-Loizou I."/>
        </authorList>
    </citation>
    <scope>NUCLEOTIDE SEQUENCE</scope>
    <source>
        <strain evidence="2">W10</strain>
    </source>
</reference>
<proteinExistence type="predicted"/>